<proteinExistence type="predicted"/>
<dbReference type="Proteomes" id="UP000008909">
    <property type="component" value="Unassembled WGS sequence"/>
</dbReference>
<keyword evidence="2" id="KW-1185">Reference proteome</keyword>
<evidence type="ECO:0000313" key="1">
    <source>
        <dbReference type="EMBL" id="GAA54743.1"/>
    </source>
</evidence>
<reference key="2">
    <citation type="submission" date="2011-10" db="EMBL/GenBank/DDBJ databases">
        <title>The genome and transcriptome sequence of Clonorchis sinensis provide insights into the carcinogenic liver fluke.</title>
        <authorList>
            <person name="Wang X."/>
            <person name="Huang Y."/>
            <person name="Chen W."/>
            <person name="Liu H."/>
            <person name="Guo L."/>
            <person name="Chen Y."/>
            <person name="Luo F."/>
            <person name="Zhou W."/>
            <person name="Sun J."/>
            <person name="Mao Q."/>
            <person name="Liang P."/>
            <person name="Zhou C."/>
            <person name="Tian Y."/>
            <person name="Men J."/>
            <person name="Lv X."/>
            <person name="Huang L."/>
            <person name="Zhou J."/>
            <person name="Hu Y."/>
            <person name="Li R."/>
            <person name="Zhang F."/>
            <person name="Lei H."/>
            <person name="Li X."/>
            <person name="Hu X."/>
            <person name="Liang C."/>
            <person name="Xu J."/>
            <person name="Wu Z."/>
            <person name="Yu X."/>
        </authorList>
    </citation>
    <scope>NUCLEOTIDE SEQUENCE</scope>
    <source>
        <strain>Henan</strain>
    </source>
</reference>
<organism evidence="1 2">
    <name type="scientific">Clonorchis sinensis</name>
    <name type="common">Chinese liver fluke</name>
    <dbReference type="NCBI Taxonomy" id="79923"/>
    <lineage>
        <taxon>Eukaryota</taxon>
        <taxon>Metazoa</taxon>
        <taxon>Spiralia</taxon>
        <taxon>Lophotrochozoa</taxon>
        <taxon>Platyhelminthes</taxon>
        <taxon>Trematoda</taxon>
        <taxon>Digenea</taxon>
        <taxon>Opisthorchiida</taxon>
        <taxon>Opisthorchiata</taxon>
        <taxon>Opisthorchiidae</taxon>
        <taxon>Clonorchis</taxon>
    </lineage>
</organism>
<dbReference type="EMBL" id="DF143919">
    <property type="protein sequence ID" value="GAA54743.1"/>
    <property type="molecule type" value="Genomic_DNA"/>
</dbReference>
<accession>G7YP62</accession>
<protein>
    <submittedName>
        <fullName evidence="1">Uncharacterized protein</fullName>
    </submittedName>
</protein>
<gene>
    <name evidence="1" type="ORF">CLF_105274</name>
</gene>
<dbReference type="AlphaFoldDB" id="G7YP62"/>
<sequence>MSFGGDAANAFVMHGENEPEDTTRIDATKDLWIWLPSNLSFSVHHEKSAQKTFAILRMIRRTFSRITRIDFQTIYGAYVRPLLEYANQVVYSGHTKDITLIELHHEKSAQKTFAILRMIRRTFSRITRIDFQTIYGAYVRPLLEYANQVVYSGHTKDITLIERV</sequence>
<reference evidence="1" key="1">
    <citation type="journal article" date="2011" name="Genome Biol.">
        <title>The draft genome of the carcinogenic human liver fluke Clonorchis sinensis.</title>
        <authorList>
            <person name="Wang X."/>
            <person name="Chen W."/>
            <person name="Huang Y."/>
            <person name="Sun J."/>
            <person name="Men J."/>
            <person name="Liu H."/>
            <person name="Luo F."/>
            <person name="Guo L."/>
            <person name="Lv X."/>
            <person name="Deng C."/>
            <person name="Zhou C."/>
            <person name="Fan Y."/>
            <person name="Li X."/>
            <person name="Huang L."/>
            <person name="Hu Y."/>
            <person name="Liang C."/>
            <person name="Hu X."/>
            <person name="Xu J."/>
            <person name="Yu X."/>
        </authorList>
    </citation>
    <scope>NUCLEOTIDE SEQUENCE [LARGE SCALE GENOMIC DNA]</scope>
    <source>
        <strain evidence="1">Henan</strain>
    </source>
</reference>
<evidence type="ECO:0000313" key="2">
    <source>
        <dbReference type="Proteomes" id="UP000008909"/>
    </source>
</evidence>
<name>G7YP62_CLOSI</name>